<feature type="domain" description="Phosphoesterase HXTX" evidence="3">
    <location>
        <begin position="7"/>
        <end position="89"/>
    </location>
</feature>
<comment type="similarity">
    <text evidence="2">Belongs to the 2H phosphoesterase superfamily. ThpR family.</text>
</comment>
<dbReference type="InterPro" id="IPR014051">
    <property type="entry name" value="Phosphoesterase_HXTX"/>
</dbReference>
<dbReference type="AlphaFoldDB" id="E1IBA8"/>
<dbReference type="GO" id="GO:0008664">
    <property type="term" value="F:RNA 2',3'-cyclic 3'-phosphodiesterase activity"/>
    <property type="evidence" value="ECO:0007669"/>
    <property type="project" value="UniProtKB-EC"/>
</dbReference>
<keyword evidence="5" id="KW-1185">Reference proteome</keyword>
<protein>
    <recommendedName>
        <fullName evidence="2">RNA 2',3'-cyclic phosphodiesterase</fullName>
        <shortName evidence="2">RNA 2',3'-CPDase</shortName>
        <ecNumber evidence="2">3.1.4.58</ecNumber>
    </recommendedName>
</protein>
<dbReference type="Proteomes" id="UP000054010">
    <property type="component" value="Unassembled WGS sequence"/>
</dbReference>
<gene>
    <name evidence="4" type="ORF">OSCT_0609</name>
</gene>
<dbReference type="HOGENOM" id="CLU_081251_1_1_0"/>
<feature type="short sequence motif" description="HXTX 1" evidence="2">
    <location>
        <begin position="40"/>
        <end position="43"/>
    </location>
</feature>
<dbReference type="Pfam" id="PF02834">
    <property type="entry name" value="LigT_PEase"/>
    <property type="match status" value="2"/>
</dbReference>
<dbReference type="STRING" id="765420.OSCT_0609"/>
<comment type="catalytic activity">
    <reaction evidence="2">
        <text>a 3'-end 2',3'-cyclophospho-ribonucleotide-RNA + H2O = a 3'-end 2'-phospho-ribonucleotide-RNA + H(+)</text>
        <dbReference type="Rhea" id="RHEA:11828"/>
        <dbReference type="Rhea" id="RHEA-COMP:10464"/>
        <dbReference type="Rhea" id="RHEA-COMP:17353"/>
        <dbReference type="ChEBI" id="CHEBI:15377"/>
        <dbReference type="ChEBI" id="CHEBI:15378"/>
        <dbReference type="ChEBI" id="CHEBI:83064"/>
        <dbReference type="ChEBI" id="CHEBI:173113"/>
        <dbReference type="EC" id="3.1.4.58"/>
    </reaction>
</comment>
<evidence type="ECO:0000256" key="1">
    <source>
        <dbReference type="ARBA" id="ARBA00022801"/>
    </source>
</evidence>
<name>E1IBA8_9CHLR</name>
<accession>E1IBA8</accession>
<proteinExistence type="inferred from homology"/>
<evidence type="ECO:0000313" key="4">
    <source>
        <dbReference type="EMBL" id="EFO81593.1"/>
    </source>
</evidence>
<sequence length="180" mass="19587">MRLFIALDLPDPVRAALAHTQAHLRQRGLAVRWAGVEGMHLTLQFLGETDAALVPDLLAGIAQIAAPNFRLHLAGLGVFPNPQRPRVLWVGLGGDLVALKELHTQVLAVTHPLGFVPEARPFAPHLTLGRVRPEANASQIQAVAQVMRHATPPAALEWTAEAVRLFHSQSTPQGMEYRVL</sequence>
<dbReference type="InterPro" id="IPR009097">
    <property type="entry name" value="Cyclic_Pdiesterase"/>
</dbReference>
<dbReference type="EC" id="3.1.4.58" evidence="2"/>
<evidence type="ECO:0000259" key="3">
    <source>
        <dbReference type="Pfam" id="PF02834"/>
    </source>
</evidence>
<reference evidence="4 5" key="1">
    <citation type="journal article" date="2011" name="J. Bacteriol.">
        <title>Draft genome sequence of the anoxygenic filamentous phototrophic bacterium Oscillochloris trichoides subsp. DG-6.</title>
        <authorList>
            <person name="Kuznetsov B.B."/>
            <person name="Ivanovsky R.N."/>
            <person name="Keppen O.I."/>
            <person name="Sukhacheva M.V."/>
            <person name="Bumazhkin B.K."/>
            <person name="Patutina E.O."/>
            <person name="Beletsky A.V."/>
            <person name="Mardanov A.V."/>
            <person name="Baslerov R.V."/>
            <person name="Panteleeva A.N."/>
            <person name="Kolganova T.V."/>
            <person name="Ravin N.V."/>
            <person name="Skryabin K.G."/>
        </authorList>
    </citation>
    <scope>NUCLEOTIDE SEQUENCE [LARGE SCALE GENOMIC DNA]</scope>
    <source>
        <strain evidence="4 5">DG-6</strain>
    </source>
</reference>
<feature type="domain" description="Phosphoesterase HXTX" evidence="3">
    <location>
        <begin position="99"/>
        <end position="174"/>
    </location>
</feature>
<dbReference type="HAMAP" id="MF_01940">
    <property type="entry name" value="RNA_CPDase"/>
    <property type="match status" value="1"/>
</dbReference>
<dbReference type="PANTHER" id="PTHR35561:SF1">
    <property type="entry name" value="RNA 2',3'-CYCLIC PHOSPHODIESTERASE"/>
    <property type="match status" value="1"/>
</dbReference>
<comment type="caution">
    <text evidence="4">The sequence shown here is derived from an EMBL/GenBank/DDBJ whole genome shotgun (WGS) entry which is preliminary data.</text>
</comment>
<comment type="function">
    <text evidence="2">Hydrolyzes RNA 2',3'-cyclic phosphodiester to an RNA 2'-phosphomonoester.</text>
</comment>
<dbReference type="Gene3D" id="3.90.1140.10">
    <property type="entry name" value="Cyclic phosphodiesterase"/>
    <property type="match status" value="1"/>
</dbReference>
<dbReference type="PANTHER" id="PTHR35561">
    <property type="entry name" value="RNA 2',3'-CYCLIC PHOSPHODIESTERASE"/>
    <property type="match status" value="1"/>
</dbReference>
<dbReference type="SUPFAM" id="SSF55144">
    <property type="entry name" value="LigT-like"/>
    <property type="match status" value="1"/>
</dbReference>
<dbReference type="InterPro" id="IPR004175">
    <property type="entry name" value="RNA_CPDase"/>
</dbReference>
<evidence type="ECO:0000256" key="2">
    <source>
        <dbReference type="HAMAP-Rule" id="MF_01940"/>
    </source>
</evidence>
<dbReference type="GO" id="GO:0004113">
    <property type="term" value="F:2',3'-cyclic-nucleotide 3'-phosphodiesterase activity"/>
    <property type="evidence" value="ECO:0007669"/>
    <property type="project" value="InterPro"/>
</dbReference>
<dbReference type="NCBIfam" id="TIGR02258">
    <property type="entry name" value="2_5_ligase"/>
    <property type="match status" value="1"/>
</dbReference>
<feature type="active site" description="Proton acceptor" evidence="2">
    <location>
        <position position="125"/>
    </location>
</feature>
<evidence type="ECO:0000313" key="5">
    <source>
        <dbReference type="Proteomes" id="UP000054010"/>
    </source>
</evidence>
<dbReference type="EMBL" id="ADVR01000010">
    <property type="protein sequence ID" value="EFO81593.1"/>
    <property type="molecule type" value="Genomic_DNA"/>
</dbReference>
<feature type="active site" description="Proton donor" evidence="2">
    <location>
        <position position="40"/>
    </location>
</feature>
<organism evidence="4 5">
    <name type="scientific">Oscillochloris trichoides DG-6</name>
    <dbReference type="NCBI Taxonomy" id="765420"/>
    <lineage>
        <taxon>Bacteria</taxon>
        <taxon>Bacillati</taxon>
        <taxon>Chloroflexota</taxon>
        <taxon>Chloroflexia</taxon>
        <taxon>Chloroflexales</taxon>
        <taxon>Chloroflexineae</taxon>
        <taxon>Oscillochloridaceae</taxon>
        <taxon>Oscillochloris</taxon>
    </lineage>
</organism>
<dbReference type="OrthoDB" id="9789350at2"/>
<feature type="short sequence motif" description="HXTX 2" evidence="2">
    <location>
        <begin position="125"/>
        <end position="128"/>
    </location>
</feature>
<keyword evidence="1 2" id="KW-0378">Hydrolase</keyword>
<dbReference type="eggNOG" id="COG1514">
    <property type="taxonomic scope" value="Bacteria"/>
</dbReference>